<dbReference type="InParanoid" id="A0A6J2YAB1"/>
<dbReference type="PROSITE" id="PS51253">
    <property type="entry name" value="HTH_CENPB"/>
    <property type="match status" value="1"/>
</dbReference>
<evidence type="ECO:0000256" key="1">
    <source>
        <dbReference type="ARBA" id="ARBA00004123"/>
    </source>
</evidence>
<dbReference type="KEGG" id="soy:115885924"/>
<gene>
    <name evidence="6" type="primary">LOC115885924</name>
</gene>
<dbReference type="SUPFAM" id="SSF46689">
    <property type="entry name" value="Homeodomain-like"/>
    <property type="match status" value="1"/>
</dbReference>
<evidence type="ECO:0000256" key="3">
    <source>
        <dbReference type="SAM" id="MobiDB-lite"/>
    </source>
</evidence>
<dbReference type="PANTHER" id="PTHR19303">
    <property type="entry name" value="TRANSPOSON"/>
    <property type="match status" value="1"/>
</dbReference>
<dbReference type="Pfam" id="PF03184">
    <property type="entry name" value="DDE_1"/>
    <property type="match status" value="1"/>
</dbReference>
<organism evidence="5 6">
    <name type="scientific">Sitophilus oryzae</name>
    <name type="common">Rice weevil</name>
    <name type="synonym">Curculio oryzae</name>
    <dbReference type="NCBI Taxonomy" id="7048"/>
    <lineage>
        <taxon>Eukaryota</taxon>
        <taxon>Metazoa</taxon>
        <taxon>Ecdysozoa</taxon>
        <taxon>Arthropoda</taxon>
        <taxon>Hexapoda</taxon>
        <taxon>Insecta</taxon>
        <taxon>Pterygota</taxon>
        <taxon>Neoptera</taxon>
        <taxon>Endopterygota</taxon>
        <taxon>Coleoptera</taxon>
        <taxon>Polyphaga</taxon>
        <taxon>Cucujiformia</taxon>
        <taxon>Curculionidae</taxon>
        <taxon>Dryophthorinae</taxon>
        <taxon>Sitophilus</taxon>
    </lineage>
</organism>
<evidence type="ECO:0000313" key="6">
    <source>
        <dbReference type="RefSeq" id="XP_030760813.1"/>
    </source>
</evidence>
<keyword evidence="2" id="KW-0238">DNA-binding</keyword>
<dbReference type="PANTHER" id="PTHR19303:SF16">
    <property type="entry name" value="JERKY PROTEIN HOMOLOG-LIKE"/>
    <property type="match status" value="1"/>
</dbReference>
<accession>A0A6J2YAB1</accession>
<dbReference type="Pfam" id="PF03221">
    <property type="entry name" value="HTH_Tnp_Tc5"/>
    <property type="match status" value="1"/>
</dbReference>
<dbReference type="InterPro" id="IPR009057">
    <property type="entry name" value="Homeodomain-like_sf"/>
</dbReference>
<protein>
    <submittedName>
        <fullName evidence="6">Jerky protein homolog-like</fullName>
    </submittedName>
</protein>
<evidence type="ECO:0000256" key="2">
    <source>
        <dbReference type="ARBA" id="ARBA00023125"/>
    </source>
</evidence>
<dbReference type="RefSeq" id="XP_030760813.1">
    <property type="nucleotide sequence ID" value="XM_030904953.1"/>
</dbReference>
<dbReference type="Proteomes" id="UP000504635">
    <property type="component" value="Unplaced"/>
</dbReference>
<feature type="domain" description="HTH CENPB-type" evidence="4">
    <location>
        <begin position="13"/>
        <end position="85"/>
    </location>
</feature>
<proteinExistence type="predicted"/>
<dbReference type="InterPro" id="IPR050863">
    <property type="entry name" value="CenT-Element_Derived"/>
</dbReference>
<dbReference type="OrthoDB" id="5919228at2759"/>
<feature type="region of interest" description="Disordered" evidence="3">
    <location>
        <begin position="344"/>
        <end position="367"/>
    </location>
</feature>
<sequence length="448" mass="51092">MEFIAKCDFGPGARKTLRKAKYPEMETCLYAWFCTQRSRDVPISYEILSAKARQLYTETYGNDNFRASRGWIFNFRKRHGLRALKVCGEKLSNDQSTVDPFLTAFAEKIKELNLGPTQIYNADESALYWKMLPEKTLVRSQEKTAPGRKISKERVTFLVCCNADGSQKLKLLVVGKAKNPRAFKNVNLPVEYKSSANAWMTTAIFLDWFHFSFIRQVRSHLRSLNLPERALLIVDNASNHGSTEELTSEDGQFTTLFLSPNCTALLQPMDQNAIRLTKLFYRKRLLAHILSSNEENVVKLLKTIKGRYVSNMLNVLSEQNLTDVEISNWIENDEDLLPLEDVDSDVGGIDEQRESDNEGSEMNNTNQTVKVITNDEAVKSFNGFVPKGCTYSARKIATAHASLFQIKSNLFCLNEDDELTTEHDDEKEERGVDIIERHVPKINSDTEK</sequence>
<dbReference type="Gene3D" id="1.10.10.60">
    <property type="entry name" value="Homeodomain-like"/>
    <property type="match status" value="1"/>
</dbReference>
<dbReference type="GO" id="GO:0003677">
    <property type="term" value="F:DNA binding"/>
    <property type="evidence" value="ECO:0007669"/>
    <property type="project" value="UniProtKB-KW"/>
</dbReference>
<keyword evidence="5" id="KW-1185">Reference proteome</keyword>
<feature type="region of interest" description="Disordered" evidence="3">
    <location>
        <begin position="420"/>
        <end position="448"/>
    </location>
</feature>
<dbReference type="InterPro" id="IPR006600">
    <property type="entry name" value="HTH_CenpB_DNA-bd_dom"/>
</dbReference>
<dbReference type="SMART" id="SM00674">
    <property type="entry name" value="CENPB"/>
    <property type="match status" value="1"/>
</dbReference>
<comment type="subcellular location">
    <subcellularLocation>
        <location evidence="1">Nucleus</location>
    </subcellularLocation>
</comment>
<name>A0A6J2YAB1_SITOR</name>
<dbReference type="GO" id="GO:0005634">
    <property type="term" value="C:nucleus"/>
    <property type="evidence" value="ECO:0007669"/>
    <property type="project" value="UniProtKB-SubCell"/>
</dbReference>
<reference evidence="6" key="1">
    <citation type="submission" date="2025-08" db="UniProtKB">
        <authorList>
            <consortium name="RefSeq"/>
        </authorList>
    </citation>
    <scope>IDENTIFICATION</scope>
    <source>
        <tissue evidence="6">Gonads</tissue>
    </source>
</reference>
<evidence type="ECO:0000259" key="4">
    <source>
        <dbReference type="PROSITE" id="PS51253"/>
    </source>
</evidence>
<dbReference type="AlphaFoldDB" id="A0A6J2YAB1"/>
<dbReference type="InterPro" id="IPR004875">
    <property type="entry name" value="DDE_SF_endonuclease_dom"/>
</dbReference>
<evidence type="ECO:0000313" key="5">
    <source>
        <dbReference type="Proteomes" id="UP000504635"/>
    </source>
</evidence>
<dbReference type="GeneID" id="115885924"/>